<accession>A0AAU3I4S3</accession>
<protein>
    <submittedName>
        <fullName evidence="1">Uncharacterized protein</fullName>
    </submittedName>
</protein>
<dbReference type="EMBL" id="CP109546">
    <property type="protein sequence ID" value="WTZ12861.1"/>
    <property type="molecule type" value="Genomic_DNA"/>
</dbReference>
<proteinExistence type="predicted"/>
<organism evidence="1">
    <name type="scientific">Streptomyces sp. NBC_01393</name>
    <dbReference type="NCBI Taxonomy" id="2903851"/>
    <lineage>
        <taxon>Bacteria</taxon>
        <taxon>Bacillati</taxon>
        <taxon>Actinomycetota</taxon>
        <taxon>Actinomycetes</taxon>
        <taxon>Kitasatosporales</taxon>
        <taxon>Streptomycetaceae</taxon>
        <taxon>Streptomyces</taxon>
    </lineage>
</organism>
<evidence type="ECO:0000313" key="1">
    <source>
        <dbReference type="EMBL" id="WTZ12861.1"/>
    </source>
</evidence>
<name>A0AAU3I4S3_9ACTN</name>
<dbReference type="AlphaFoldDB" id="A0AAU3I4S3"/>
<gene>
    <name evidence="1" type="ORF">OG699_35790</name>
</gene>
<reference evidence="1" key="1">
    <citation type="submission" date="2022-10" db="EMBL/GenBank/DDBJ databases">
        <title>The complete genomes of actinobacterial strains from the NBC collection.</title>
        <authorList>
            <person name="Joergensen T.S."/>
            <person name="Alvarez Arevalo M."/>
            <person name="Sterndorff E.B."/>
            <person name="Faurdal D."/>
            <person name="Vuksanovic O."/>
            <person name="Mourched A.-S."/>
            <person name="Charusanti P."/>
            <person name="Shaw S."/>
            <person name="Blin K."/>
            <person name="Weber T."/>
        </authorList>
    </citation>
    <scope>NUCLEOTIDE SEQUENCE</scope>
    <source>
        <strain evidence="1">NBC_01393</strain>
    </source>
</reference>
<sequence length="103" mass="11478">MPDHSHQVRLLRNLADALEAQSDSADTPFAPHPNTQIILNTRHTSRSQLNYAVPEALQLQHRIRRYNADTGIQHGDIVALAVDTFLRAKGYPPELTSPNAETT</sequence>